<feature type="transmembrane region" description="Helical" evidence="1">
    <location>
        <begin position="40"/>
        <end position="66"/>
    </location>
</feature>
<dbReference type="Pfam" id="PF18910">
    <property type="entry name" value="DUF5665"/>
    <property type="match status" value="1"/>
</dbReference>
<dbReference type="AlphaFoldDB" id="A0A154BTH3"/>
<keyword evidence="3" id="KW-1185">Reference proteome</keyword>
<comment type="caution">
    <text evidence="2">The sequence shown here is derived from an EMBL/GenBank/DDBJ whole genome shotgun (WGS) entry which is preliminary data.</text>
</comment>
<proteinExistence type="predicted"/>
<dbReference type="InterPro" id="IPR043723">
    <property type="entry name" value="DUF5665"/>
</dbReference>
<name>A0A154BTH3_ANASB</name>
<accession>A0A154BTH3</accession>
<organism evidence="2 3">
    <name type="scientific">Anaerosporomusa subterranea</name>
    <dbReference type="NCBI Taxonomy" id="1794912"/>
    <lineage>
        <taxon>Bacteria</taxon>
        <taxon>Bacillati</taxon>
        <taxon>Bacillota</taxon>
        <taxon>Negativicutes</taxon>
        <taxon>Acetonemataceae</taxon>
        <taxon>Anaerosporomusa</taxon>
    </lineage>
</organism>
<dbReference type="RefSeq" id="WP_066239188.1">
    <property type="nucleotide sequence ID" value="NZ_LSGP01000013.1"/>
</dbReference>
<feature type="transmembrane region" description="Helical" evidence="1">
    <location>
        <begin position="72"/>
        <end position="91"/>
    </location>
</feature>
<gene>
    <name evidence="2" type="ORF">AXX12_03600</name>
</gene>
<evidence type="ECO:0000256" key="1">
    <source>
        <dbReference type="SAM" id="Phobius"/>
    </source>
</evidence>
<reference evidence="2 3" key="1">
    <citation type="submission" date="2016-02" db="EMBL/GenBank/DDBJ databases">
        <title>Anaerosporomusa subterraneum gen. nov., sp. nov., a spore-forming obligate anaerobe isolated from saprolite.</title>
        <authorList>
            <person name="Choi J.K."/>
            <person name="Shah M."/>
            <person name="Yee N."/>
        </authorList>
    </citation>
    <scope>NUCLEOTIDE SEQUENCE [LARGE SCALE GENOMIC DNA]</scope>
    <source>
        <strain evidence="2 3">RU4</strain>
    </source>
</reference>
<evidence type="ECO:0000313" key="2">
    <source>
        <dbReference type="EMBL" id="KYZ77229.1"/>
    </source>
</evidence>
<sequence length="99" mass="11179">MRKVNSVGLMTSHLRKLVNHLEKLRIAEYVELMQKPRRILFLNFIAGLARGLGIAVGATIVFALMIELMRRLIVLNIPGIGYFIAEIVRIVEMKNGGTF</sequence>
<keyword evidence="1" id="KW-0472">Membrane</keyword>
<protein>
    <submittedName>
        <fullName evidence="2">Uncharacterized protein</fullName>
    </submittedName>
</protein>
<keyword evidence="1" id="KW-1133">Transmembrane helix</keyword>
<dbReference type="EMBL" id="LSGP01000013">
    <property type="protein sequence ID" value="KYZ77229.1"/>
    <property type="molecule type" value="Genomic_DNA"/>
</dbReference>
<keyword evidence="1" id="KW-0812">Transmembrane</keyword>
<dbReference type="Proteomes" id="UP000076268">
    <property type="component" value="Unassembled WGS sequence"/>
</dbReference>
<dbReference type="STRING" id="1794912.AXX12_03600"/>
<dbReference type="OrthoDB" id="1634137at2"/>
<evidence type="ECO:0000313" key="3">
    <source>
        <dbReference type="Proteomes" id="UP000076268"/>
    </source>
</evidence>